<accession>A0A3P7N082</accession>
<dbReference type="Proteomes" id="UP000271889">
    <property type="component" value="Unassembled WGS sequence"/>
</dbReference>
<evidence type="ECO:0000313" key="1">
    <source>
        <dbReference type="EMBL" id="VDN28237.1"/>
    </source>
</evidence>
<gene>
    <name evidence="1" type="ORF">CGOC_LOCUS10896</name>
</gene>
<dbReference type="PANTHER" id="PTHR31362:SF0">
    <property type="entry name" value="EXOSTOSIN DOMAIN-CONTAINING PROTEIN-RELATED"/>
    <property type="match status" value="1"/>
</dbReference>
<dbReference type="InterPro" id="IPR005049">
    <property type="entry name" value="STL-like"/>
</dbReference>
<sequence length="199" mass="22713">MTVKEQISQLDGWNLIVVRNTTKKNCSVTRENVRYVPNEKGGFSGRNVGYIYATWSGADWIYDFGNGIVPSNASLSLFDYTDYISGLQYGTDDYESERLMRTPAVQHGLIKPYEMLSNTNKASKRWRALFPWDALNTLFPKRAFFTLFLPTSKGSTSTLLRSLFVQKLLHTFGDANAIHPIRADMLQFTEKQIIEDFEG</sequence>
<organism evidence="1 2">
    <name type="scientific">Cylicostephanus goldi</name>
    <name type="common">Nematode worm</name>
    <dbReference type="NCBI Taxonomy" id="71465"/>
    <lineage>
        <taxon>Eukaryota</taxon>
        <taxon>Metazoa</taxon>
        <taxon>Ecdysozoa</taxon>
        <taxon>Nematoda</taxon>
        <taxon>Chromadorea</taxon>
        <taxon>Rhabditida</taxon>
        <taxon>Rhabditina</taxon>
        <taxon>Rhabditomorpha</taxon>
        <taxon>Strongyloidea</taxon>
        <taxon>Strongylidae</taxon>
        <taxon>Cylicostephanus</taxon>
    </lineage>
</organism>
<dbReference type="EMBL" id="UYRV01113479">
    <property type="protein sequence ID" value="VDN28237.1"/>
    <property type="molecule type" value="Genomic_DNA"/>
</dbReference>
<dbReference type="OrthoDB" id="6045904at2759"/>
<dbReference type="PANTHER" id="PTHR31362">
    <property type="entry name" value="GLYCOSYLTRANSFERASE STELLO1-RELATED"/>
    <property type="match status" value="1"/>
</dbReference>
<protein>
    <submittedName>
        <fullName evidence="1">Uncharacterized protein</fullName>
    </submittedName>
</protein>
<reference evidence="1 2" key="1">
    <citation type="submission" date="2018-11" db="EMBL/GenBank/DDBJ databases">
        <authorList>
            <consortium name="Pathogen Informatics"/>
        </authorList>
    </citation>
    <scope>NUCLEOTIDE SEQUENCE [LARGE SCALE GENOMIC DNA]</scope>
</reference>
<proteinExistence type="predicted"/>
<evidence type="ECO:0000313" key="2">
    <source>
        <dbReference type="Proteomes" id="UP000271889"/>
    </source>
</evidence>
<dbReference type="AlphaFoldDB" id="A0A3P7N082"/>
<name>A0A3P7N082_CYLGO</name>
<keyword evidence="2" id="KW-1185">Reference proteome</keyword>